<dbReference type="InterPro" id="IPR007536">
    <property type="entry name" value="16SrRNA_methylTrfase_J"/>
</dbReference>
<feature type="binding site" evidence="1">
    <location>
        <begin position="95"/>
        <end position="96"/>
    </location>
    <ligand>
        <name>S-adenosyl-L-methionine</name>
        <dbReference type="ChEBI" id="CHEBI:59789"/>
    </ligand>
</feature>
<evidence type="ECO:0000313" key="2">
    <source>
        <dbReference type="EMBL" id="TDU32534.1"/>
    </source>
</evidence>
<keyword evidence="1" id="KW-0963">Cytoplasm</keyword>
<comment type="subcellular location">
    <subcellularLocation>
        <location evidence="1">Cytoplasm</location>
    </subcellularLocation>
</comment>
<dbReference type="PANTHER" id="PTHR36112">
    <property type="entry name" value="RIBOSOMAL RNA SMALL SUBUNIT METHYLTRANSFERASE J"/>
    <property type="match status" value="1"/>
</dbReference>
<dbReference type="HAMAP" id="MF_01523">
    <property type="entry name" value="16SrRNA_methyltr_J"/>
    <property type="match status" value="1"/>
</dbReference>
<dbReference type="RefSeq" id="WP_133881024.1">
    <property type="nucleotide sequence ID" value="NZ_MWIN01000001.1"/>
</dbReference>
<dbReference type="Proteomes" id="UP000295341">
    <property type="component" value="Unassembled WGS sequence"/>
</dbReference>
<gene>
    <name evidence="1" type="primary">rsmJ</name>
    <name evidence="2" type="ORF">DFR24_1932</name>
</gene>
<organism evidence="2 3">
    <name type="scientific">Panacagrimonas perspica</name>
    <dbReference type="NCBI Taxonomy" id="381431"/>
    <lineage>
        <taxon>Bacteria</taxon>
        <taxon>Pseudomonadati</taxon>
        <taxon>Pseudomonadota</taxon>
        <taxon>Gammaproteobacteria</taxon>
        <taxon>Nevskiales</taxon>
        <taxon>Nevskiaceae</taxon>
        <taxon>Panacagrimonas</taxon>
    </lineage>
</organism>
<dbReference type="GO" id="GO:0008990">
    <property type="term" value="F:rRNA (guanine-N2-)-methyltransferase activity"/>
    <property type="evidence" value="ECO:0007669"/>
    <property type="project" value="UniProtKB-UniRule"/>
</dbReference>
<comment type="catalytic activity">
    <reaction evidence="1">
        <text>guanosine(1516) in 16S rRNA + S-adenosyl-L-methionine = N(2)-methylguanosine(1516) in 16S rRNA + S-adenosyl-L-homocysteine + H(+)</text>
        <dbReference type="Rhea" id="RHEA:43220"/>
        <dbReference type="Rhea" id="RHEA-COMP:10412"/>
        <dbReference type="Rhea" id="RHEA-COMP:10413"/>
        <dbReference type="ChEBI" id="CHEBI:15378"/>
        <dbReference type="ChEBI" id="CHEBI:57856"/>
        <dbReference type="ChEBI" id="CHEBI:59789"/>
        <dbReference type="ChEBI" id="CHEBI:74269"/>
        <dbReference type="ChEBI" id="CHEBI:74481"/>
        <dbReference type="EC" id="2.1.1.242"/>
    </reaction>
</comment>
<comment type="caution">
    <text evidence="2">The sequence shown here is derived from an EMBL/GenBank/DDBJ whole genome shotgun (WGS) entry which is preliminary data.</text>
</comment>
<keyword evidence="3" id="KW-1185">Reference proteome</keyword>
<keyword evidence="1" id="KW-0949">S-adenosyl-L-methionine</keyword>
<comment type="caution">
    <text evidence="1">Lacks conserved residue(s) required for the propagation of feature annotation.</text>
</comment>
<keyword evidence="1 2" id="KW-0808">Transferase</keyword>
<comment type="similarity">
    <text evidence="1">Belongs to the methyltransferase superfamily. RsmJ family.</text>
</comment>
<dbReference type="InterPro" id="IPR029063">
    <property type="entry name" value="SAM-dependent_MTases_sf"/>
</dbReference>
<keyword evidence="1" id="KW-0698">rRNA processing</keyword>
<accession>A0A4S3KB70</accession>
<dbReference type="GO" id="GO:0005737">
    <property type="term" value="C:cytoplasm"/>
    <property type="evidence" value="ECO:0007669"/>
    <property type="project" value="UniProtKB-SubCell"/>
</dbReference>
<dbReference type="EMBL" id="SOBT01000008">
    <property type="protein sequence ID" value="TDU32534.1"/>
    <property type="molecule type" value="Genomic_DNA"/>
</dbReference>
<comment type="function">
    <text evidence="1">Specifically methylates the guanosine in position 1516 of 16S rRNA.</text>
</comment>
<protein>
    <recommendedName>
        <fullName evidence="1">Ribosomal RNA small subunit methyltransferase J</fullName>
        <ecNumber evidence="1">2.1.1.242</ecNumber>
    </recommendedName>
    <alternativeName>
        <fullName evidence="1">16S rRNA m2G1516 methyltransferase</fullName>
    </alternativeName>
    <alternativeName>
        <fullName evidence="1">rRNA (guanine-N(2)-)-methyltransferase</fullName>
    </alternativeName>
</protein>
<evidence type="ECO:0000313" key="3">
    <source>
        <dbReference type="Proteomes" id="UP000295341"/>
    </source>
</evidence>
<dbReference type="PANTHER" id="PTHR36112:SF1">
    <property type="entry name" value="RIBOSOMAL RNA SMALL SUBUNIT METHYLTRANSFERASE J"/>
    <property type="match status" value="1"/>
</dbReference>
<dbReference type="AlphaFoldDB" id="A0A4S3KB70"/>
<dbReference type="Pfam" id="PF04445">
    <property type="entry name" value="SAM_MT"/>
    <property type="match status" value="1"/>
</dbReference>
<dbReference type="SUPFAM" id="SSF53335">
    <property type="entry name" value="S-adenosyl-L-methionine-dependent methyltransferases"/>
    <property type="match status" value="1"/>
</dbReference>
<reference evidence="2 3" key="1">
    <citation type="submission" date="2019-03" db="EMBL/GenBank/DDBJ databases">
        <title>Genomic Encyclopedia of Type Strains, Phase IV (KMG-IV): sequencing the most valuable type-strain genomes for metagenomic binning, comparative biology and taxonomic classification.</title>
        <authorList>
            <person name="Goeker M."/>
        </authorList>
    </citation>
    <scope>NUCLEOTIDE SEQUENCE [LARGE SCALE GENOMIC DNA]</scope>
    <source>
        <strain evidence="2 3">DSM 26377</strain>
    </source>
</reference>
<keyword evidence="1 2" id="KW-0489">Methyltransferase</keyword>
<dbReference type="EC" id="2.1.1.242" evidence="1"/>
<dbReference type="Gene3D" id="3.40.50.150">
    <property type="entry name" value="Vaccinia Virus protein VP39"/>
    <property type="match status" value="1"/>
</dbReference>
<dbReference type="OrthoDB" id="3191794at2"/>
<proteinExistence type="inferred from homology"/>
<feature type="binding site" evidence="1">
    <location>
        <position position="149"/>
    </location>
    <ligand>
        <name>S-adenosyl-L-methionine</name>
        <dbReference type="ChEBI" id="CHEBI:59789"/>
    </ligand>
</feature>
<sequence>MQNQTPGGDARGFSLVPVEDGLALQAEHRPDWKPLLIDWASVEQRSRIRAGRKQLLGRAAGLHLKRDACVLDATGGLGRDAFTLAALGAHVVLVERQPLVVELLRDAQRRARLLPDPLLVEAADRLRIVGSDALDVGIAQGPFDVAYLDPMYPDDGKTALPQKEMQMLRDLAGDDLDADRLLAHVRTLAPRVAVKRPVKAPPLAGMKPNTTLEGTQARFDLYLSTPA</sequence>
<name>A0A4S3KB70_9GAMM</name>
<evidence type="ECO:0000256" key="1">
    <source>
        <dbReference type="HAMAP-Rule" id="MF_01523"/>
    </source>
</evidence>
<feature type="binding site" evidence="1">
    <location>
        <begin position="79"/>
        <end position="80"/>
    </location>
    <ligand>
        <name>S-adenosyl-L-methionine</name>
        <dbReference type="ChEBI" id="CHEBI:59789"/>
    </ligand>
</feature>
<dbReference type="CDD" id="cd02440">
    <property type="entry name" value="AdoMet_MTases"/>
    <property type="match status" value="1"/>
</dbReference>